<proteinExistence type="predicted"/>
<dbReference type="Proteomes" id="UP001183615">
    <property type="component" value="Unassembled WGS sequence"/>
</dbReference>
<dbReference type="EMBL" id="JAVREV010000022">
    <property type="protein sequence ID" value="MDT0446831.1"/>
    <property type="molecule type" value="Genomic_DNA"/>
</dbReference>
<evidence type="ECO:0000313" key="3">
    <source>
        <dbReference type="Proteomes" id="UP001183615"/>
    </source>
</evidence>
<comment type="caution">
    <text evidence="2">The sequence shown here is derived from an EMBL/GenBank/DDBJ whole genome shotgun (WGS) entry which is preliminary data.</text>
</comment>
<evidence type="ECO:0000313" key="2">
    <source>
        <dbReference type="EMBL" id="MDT0446831.1"/>
    </source>
</evidence>
<feature type="region of interest" description="Disordered" evidence="1">
    <location>
        <begin position="99"/>
        <end position="118"/>
    </location>
</feature>
<organism evidence="2 3">
    <name type="scientific">Streptomyces johnsoniae</name>
    <dbReference type="NCBI Taxonomy" id="3075532"/>
    <lineage>
        <taxon>Bacteria</taxon>
        <taxon>Bacillati</taxon>
        <taxon>Actinomycetota</taxon>
        <taxon>Actinomycetes</taxon>
        <taxon>Kitasatosporales</taxon>
        <taxon>Streptomycetaceae</taxon>
        <taxon>Streptomyces</taxon>
    </lineage>
</organism>
<sequence length="188" mass="20983">MTTAHEYTYLRARCQNILNVMRVPRPYSLESIVRWMETLRGRPLVLMELPGQVARAGVCGLWLGTDDADFVFYEARTAPLHREHIILHEIAHMLVAHHRAPHGSGGGQAEEADGHDGDDGLGGELGALLSGLQPHLVRRLMTRTSYTSAEEQEAEVLATLMRRRREAPSGEGFGRLRALFGVRADDRH</sequence>
<name>A0ABU2SCY4_9ACTN</name>
<evidence type="ECO:0000256" key="1">
    <source>
        <dbReference type="SAM" id="MobiDB-lite"/>
    </source>
</evidence>
<dbReference type="RefSeq" id="WP_311620972.1">
    <property type="nucleotide sequence ID" value="NZ_JAVREV010000022.1"/>
</dbReference>
<keyword evidence="3" id="KW-1185">Reference proteome</keyword>
<accession>A0ABU2SCY4</accession>
<protein>
    <submittedName>
        <fullName evidence="2">Regulator component</fullName>
    </submittedName>
</protein>
<reference evidence="3" key="1">
    <citation type="submission" date="2023-07" db="EMBL/GenBank/DDBJ databases">
        <title>30 novel species of actinomycetes from the DSMZ collection.</title>
        <authorList>
            <person name="Nouioui I."/>
        </authorList>
    </citation>
    <scope>NUCLEOTIDE SEQUENCE [LARGE SCALE GENOMIC DNA]</scope>
    <source>
        <strain evidence="3">DSM 41886</strain>
    </source>
</reference>
<gene>
    <name evidence="2" type="ORF">RM779_30175</name>
</gene>